<keyword evidence="10" id="KW-0552">Olfaction</keyword>
<dbReference type="Gene3D" id="1.20.1070.10">
    <property type="entry name" value="Rhodopsin 7-helix transmembrane proteins"/>
    <property type="match status" value="1"/>
</dbReference>
<dbReference type="PANTHER" id="PTHR48001">
    <property type="entry name" value="OLFACTORY RECEPTOR"/>
    <property type="match status" value="1"/>
</dbReference>
<comment type="function">
    <text evidence="1">Putative odorant or sperm cell receptor.</text>
</comment>
<dbReference type="GeneTree" id="ENSGT00940000165904"/>
<name>A0ABI8AIB5_FELCA</name>
<accession>A0ABI8AIB5</accession>
<keyword evidence="8 9" id="KW-0807">Transducer</keyword>
<comment type="similarity">
    <text evidence="9">Belongs to the G-protein coupled receptor 1 family.</text>
</comment>
<protein>
    <recommendedName>
        <fullName evidence="10">Olfactory receptor</fullName>
    </recommendedName>
</protein>
<evidence type="ECO:0000313" key="13">
    <source>
        <dbReference type="Proteomes" id="UP000823872"/>
    </source>
</evidence>
<organism evidence="12 13">
    <name type="scientific">Felis catus</name>
    <name type="common">Cat</name>
    <name type="synonym">Felis silvestris catus</name>
    <dbReference type="NCBI Taxonomy" id="9685"/>
    <lineage>
        <taxon>Eukaryota</taxon>
        <taxon>Metazoa</taxon>
        <taxon>Chordata</taxon>
        <taxon>Craniata</taxon>
        <taxon>Vertebrata</taxon>
        <taxon>Euteleostomi</taxon>
        <taxon>Mammalia</taxon>
        <taxon>Eutheria</taxon>
        <taxon>Laurasiatheria</taxon>
        <taxon>Carnivora</taxon>
        <taxon>Feliformia</taxon>
        <taxon>Felidae</taxon>
        <taxon>Felinae</taxon>
        <taxon>Felis</taxon>
    </lineage>
</organism>
<feature type="transmembrane region" description="Helical" evidence="10">
    <location>
        <begin position="100"/>
        <end position="122"/>
    </location>
</feature>
<sequence length="324" mass="36325">MDNFTFFTDMITEFVLLGLSSDPQIQTMLFVLFLGIYLLTLVGNLVMILVIRVDPRLHTPMYFFLGHLSFLDLSFSSVTVPKMLQNFLTQNKSISMWGCITQSFFFTLSGGTEACLLSAMAYDRYAAICHPLVYTMVINRPLCIVIVSISWAVGFLISLLNSLFIHKLYFCGSNIILHFSCELPPLFPLSCTDPIVNEILLAVSCAFLGLLTLPLILFSYSRVICAILNIRSSEGQAKAFSTCSSHLTVVLLFYGTALFRYISPASGSVLERVVSIQYSVITSLLNPLIYSLKNQEVKAALQRMLKQQKCASWYNKSCVILLRK</sequence>
<evidence type="ECO:0000256" key="5">
    <source>
        <dbReference type="ARBA" id="ARBA00023040"/>
    </source>
</evidence>
<feature type="transmembrane region" description="Helical" evidence="10">
    <location>
        <begin position="28"/>
        <end position="50"/>
    </location>
</feature>
<dbReference type="Ensembl" id="ENSFCTT00005087125.1">
    <property type="protein sequence ID" value="ENSFCTP00005059002.1"/>
    <property type="gene ID" value="ENSFCTG00005031322.1"/>
</dbReference>
<evidence type="ECO:0000259" key="11">
    <source>
        <dbReference type="PROSITE" id="PS50262"/>
    </source>
</evidence>
<keyword evidence="4 10" id="KW-1133">Transmembrane helix</keyword>
<keyword evidence="10" id="KW-0716">Sensory transduction</keyword>
<dbReference type="PROSITE" id="PS00237">
    <property type="entry name" value="G_PROTEIN_RECEP_F1_1"/>
    <property type="match status" value="1"/>
</dbReference>
<reference evidence="12 13" key="1">
    <citation type="submission" date="2021-02" db="EMBL/GenBank/DDBJ databases">
        <title>Safari Cat Assemblies.</title>
        <authorList>
            <person name="Bredemeyer K.R."/>
            <person name="Murphy W.J."/>
        </authorList>
    </citation>
    <scope>NUCLEOTIDE SEQUENCE [LARGE SCALE GENOMIC DNA]</scope>
</reference>
<keyword evidence="10" id="KW-1003">Cell membrane</keyword>
<feature type="transmembrane region" description="Helical" evidence="10">
    <location>
        <begin position="199"/>
        <end position="218"/>
    </location>
</feature>
<keyword evidence="6 10" id="KW-0472">Membrane</keyword>
<dbReference type="InterPro" id="IPR000276">
    <property type="entry name" value="GPCR_Rhodpsn"/>
</dbReference>
<evidence type="ECO:0000256" key="7">
    <source>
        <dbReference type="ARBA" id="ARBA00023170"/>
    </source>
</evidence>
<keyword evidence="3 9" id="KW-0812">Transmembrane</keyword>
<dbReference type="SUPFAM" id="SSF81321">
    <property type="entry name" value="Family A G protein-coupled receptor-like"/>
    <property type="match status" value="1"/>
</dbReference>
<evidence type="ECO:0000256" key="8">
    <source>
        <dbReference type="ARBA" id="ARBA00023224"/>
    </source>
</evidence>
<dbReference type="Proteomes" id="UP000823872">
    <property type="component" value="Chromosome B4"/>
</dbReference>
<dbReference type="InterPro" id="IPR000725">
    <property type="entry name" value="Olfact_rcpt"/>
</dbReference>
<evidence type="ECO:0000256" key="3">
    <source>
        <dbReference type="ARBA" id="ARBA00022692"/>
    </source>
</evidence>
<evidence type="ECO:0000256" key="6">
    <source>
        <dbReference type="ARBA" id="ARBA00023136"/>
    </source>
</evidence>
<dbReference type="Pfam" id="PF13853">
    <property type="entry name" value="7tm_4"/>
    <property type="match status" value="1"/>
</dbReference>
<reference evidence="12" key="3">
    <citation type="submission" date="2025-09" db="UniProtKB">
        <authorList>
            <consortium name="Ensembl"/>
        </authorList>
    </citation>
    <scope>IDENTIFICATION</scope>
    <source>
        <strain evidence="12">breed Abyssinian</strain>
    </source>
</reference>
<keyword evidence="5 9" id="KW-0297">G-protein coupled receptor</keyword>
<dbReference type="PROSITE" id="PS50262">
    <property type="entry name" value="G_PROTEIN_RECEP_F1_2"/>
    <property type="match status" value="1"/>
</dbReference>
<evidence type="ECO:0000256" key="2">
    <source>
        <dbReference type="ARBA" id="ARBA00004141"/>
    </source>
</evidence>
<keyword evidence="13" id="KW-1185">Reference proteome</keyword>
<feature type="transmembrane region" description="Helical" evidence="10">
    <location>
        <begin position="142"/>
        <end position="165"/>
    </location>
</feature>
<dbReference type="PRINTS" id="PR00237">
    <property type="entry name" value="GPCRRHODOPSN"/>
</dbReference>
<evidence type="ECO:0000256" key="10">
    <source>
        <dbReference type="RuleBase" id="RU363047"/>
    </source>
</evidence>
<evidence type="ECO:0000256" key="4">
    <source>
        <dbReference type="ARBA" id="ARBA00022989"/>
    </source>
</evidence>
<evidence type="ECO:0000313" key="12">
    <source>
        <dbReference type="Ensembl" id="ENSFCTP00005059002.1"/>
    </source>
</evidence>
<evidence type="ECO:0000256" key="9">
    <source>
        <dbReference type="RuleBase" id="RU000688"/>
    </source>
</evidence>
<comment type="subcellular location">
    <subcellularLocation>
        <location evidence="10">Cell membrane</location>
        <topology evidence="10">Multi-pass membrane protein</topology>
    </subcellularLocation>
    <subcellularLocation>
        <location evidence="2">Membrane</location>
        <topology evidence="2">Multi-pass membrane protein</topology>
    </subcellularLocation>
</comment>
<feature type="domain" description="G-protein coupled receptors family 1 profile" evidence="11">
    <location>
        <begin position="43"/>
        <end position="290"/>
    </location>
</feature>
<proteinExistence type="inferred from homology"/>
<dbReference type="CDD" id="cd15229">
    <property type="entry name" value="7tmA_OR8S1-like"/>
    <property type="match status" value="1"/>
</dbReference>
<keyword evidence="7 9" id="KW-0675">Receptor</keyword>
<feature type="transmembrane region" description="Helical" evidence="10">
    <location>
        <begin position="62"/>
        <end position="80"/>
    </location>
</feature>
<evidence type="ECO:0000256" key="1">
    <source>
        <dbReference type="ARBA" id="ARBA00003929"/>
    </source>
</evidence>
<reference evidence="12" key="2">
    <citation type="submission" date="2025-08" db="UniProtKB">
        <authorList>
            <consortium name="Ensembl"/>
        </authorList>
    </citation>
    <scope>IDENTIFICATION</scope>
    <source>
        <strain evidence="12">breed Abyssinian</strain>
    </source>
</reference>
<dbReference type="PRINTS" id="PR00245">
    <property type="entry name" value="OLFACTORYR"/>
</dbReference>
<dbReference type="InterPro" id="IPR017452">
    <property type="entry name" value="GPCR_Rhodpsn_7TM"/>
</dbReference>